<dbReference type="KEGG" id="asn:102375056"/>
<dbReference type="Pfam" id="PF00476">
    <property type="entry name" value="DNA_pol_A"/>
    <property type="match status" value="1"/>
</dbReference>
<dbReference type="GO" id="GO:0006302">
    <property type="term" value="P:double-strand break repair"/>
    <property type="evidence" value="ECO:0007669"/>
    <property type="project" value="TreeGrafter"/>
</dbReference>
<evidence type="ECO:0000256" key="1">
    <source>
        <dbReference type="ARBA" id="ARBA00022705"/>
    </source>
</evidence>
<accession>A0A1U7RPY0</accession>
<dbReference type="STRING" id="38654.A0A1U7RPY0"/>
<reference evidence="4" key="1">
    <citation type="submission" date="2025-08" db="UniProtKB">
        <authorList>
            <consortium name="RefSeq"/>
        </authorList>
    </citation>
    <scope>IDENTIFICATION</scope>
</reference>
<dbReference type="PANTHER" id="PTHR10133:SF27">
    <property type="entry name" value="DNA POLYMERASE NU"/>
    <property type="match status" value="1"/>
</dbReference>
<evidence type="ECO:0000259" key="2">
    <source>
        <dbReference type="Pfam" id="PF00476"/>
    </source>
</evidence>
<dbReference type="InParanoid" id="A0A1U7RPY0"/>
<feature type="domain" description="DNA-directed DNA polymerase family A palm" evidence="2">
    <location>
        <begin position="1"/>
        <end position="115"/>
    </location>
</feature>
<dbReference type="GeneID" id="102375056"/>
<dbReference type="PANTHER" id="PTHR10133">
    <property type="entry name" value="DNA POLYMERASE I"/>
    <property type="match status" value="1"/>
</dbReference>
<dbReference type="InterPro" id="IPR001098">
    <property type="entry name" value="DNA-dir_DNA_pol_A_palm_dom"/>
</dbReference>
<dbReference type="GO" id="GO:0003887">
    <property type="term" value="F:DNA-directed DNA polymerase activity"/>
    <property type="evidence" value="ECO:0007669"/>
    <property type="project" value="InterPro"/>
</dbReference>
<evidence type="ECO:0000313" key="4">
    <source>
        <dbReference type="RefSeq" id="XP_006023881.2"/>
    </source>
</evidence>
<dbReference type="Gene3D" id="1.10.150.20">
    <property type="entry name" value="5' to 3' exonuclease, C-terminal subdomain"/>
    <property type="match status" value="1"/>
</dbReference>
<dbReference type="InterPro" id="IPR043502">
    <property type="entry name" value="DNA/RNA_pol_sf"/>
</dbReference>
<dbReference type="Proteomes" id="UP000189705">
    <property type="component" value="Unplaced"/>
</dbReference>
<keyword evidence="1" id="KW-0235">DNA replication</keyword>
<proteinExistence type="predicted"/>
<gene>
    <name evidence="4" type="primary">LOC102375056</name>
</gene>
<keyword evidence="3" id="KW-1185">Reference proteome</keyword>
<organism evidence="3 4">
    <name type="scientific">Alligator sinensis</name>
    <name type="common">Chinese alligator</name>
    <dbReference type="NCBI Taxonomy" id="38654"/>
    <lineage>
        <taxon>Eukaryota</taxon>
        <taxon>Metazoa</taxon>
        <taxon>Chordata</taxon>
        <taxon>Craniata</taxon>
        <taxon>Vertebrata</taxon>
        <taxon>Euteleostomi</taxon>
        <taxon>Archelosauria</taxon>
        <taxon>Archosauria</taxon>
        <taxon>Crocodylia</taxon>
        <taxon>Alligatoridae</taxon>
        <taxon>Alligatorinae</taxon>
        <taxon>Alligator</taxon>
    </lineage>
</organism>
<dbReference type="PRINTS" id="PR00868">
    <property type="entry name" value="DNAPOLI"/>
</dbReference>
<dbReference type="SUPFAM" id="SSF56672">
    <property type="entry name" value="DNA/RNA polymerases"/>
    <property type="match status" value="1"/>
</dbReference>
<dbReference type="GO" id="GO:0003677">
    <property type="term" value="F:DNA binding"/>
    <property type="evidence" value="ECO:0007669"/>
    <property type="project" value="InterPro"/>
</dbReference>
<dbReference type="FunFam" id="3.30.70.370:FF:000008">
    <property type="entry name" value="DNA polymerase nu"/>
    <property type="match status" value="1"/>
</dbReference>
<evidence type="ECO:0000313" key="3">
    <source>
        <dbReference type="Proteomes" id="UP000189705"/>
    </source>
</evidence>
<dbReference type="AlphaFoldDB" id="A0A1U7RPY0"/>
<protein>
    <submittedName>
        <fullName evidence="4">DNA polymerase nu-like</fullName>
    </submittedName>
</protein>
<sequence>MGRKRPLPNVSAQDYRLRTQAERQAVNFVVQGSAADLCKMAMVEIFTSVAMSPTLTARLIAQIHDELLFEVEDSQIQEFSALVKRTMESLQQIKALEVPLKVPLKVILTTGKSWGCMTELQKM</sequence>
<dbReference type="RefSeq" id="XP_006023881.2">
    <property type="nucleotide sequence ID" value="XM_006023819.3"/>
</dbReference>
<name>A0A1U7RPY0_ALLSI</name>
<dbReference type="InterPro" id="IPR002298">
    <property type="entry name" value="DNA_polymerase_A"/>
</dbReference>
<dbReference type="GO" id="GO:0006261">
    <property type="term" value="P:DNA-templated DNA replication"/>
    <property type="evidence" value="ECO:0007669"/>
    <property type="project" value="InterPro"/>
</dbReference>
<dbReference type="Gene3D" id="3.30.70.370">
    <property type="match status" value="1"/>
</dbReference>
<dbReference type="eggNOG" id="KOG0950">
    <property type="taxonomic scope" value="Eukaryota"/>
</dbReference>